<accession>A0A432YKJ7</accession>
<organism evidence="6 7">
    <name type="scientific">Pseudidiomarina marina</name>
    <dbReference type="NCBI Taxonomy" id="502366"/>
    <lineage>
        <taxon>Bacteria</taxon>
        <taxon>Pseudomonadati</taxon>
        <taxon>Pseudomonadota</taxon>
        <taxon>Gammaproteobacteria</taxon>
        <taxon>Alteromonadales</taxon>
        <taxon>Idiomarinaceae</taxon>
        <taxon>Pseudidiomarina</taxon>
    </lineage>
</organism>
<sequence>MAKMAFMVRYRSHFKGATMARIFLVAIWLLLAVPVVAMERTLYDELGQEQGISQLMEAFILEIAEDDRVIHHFENVDIDRFHRMLSEHICELSGGPCKYSGESMVTVHTGMNISRAEFNAVVENLMTAMDQQQLAVSTQNRLLAILASFHKEVIYQ</sequence>
<dbReference type="Gene3D" id="1.10.490.10">
    <property type="entry name" value="Globins"/>
    <property type="match status" value="1"/>
</dbReference>
<keyword evidence="2 5" id="KW-0349">Heme</keyword>
<dbReference type="GO" id="GO:0046872">
    <property type="term" value="F:metal ion binding"/>
    <property type="evidence" value="ECO:0007669"/>
    <property type="project" value="UniProtKB-KW"/>
</dbReference>
<dbReference type="GO" id="GO:0019825">
    <property type="term" value="F:oxygen binding"/>
    <property type="evidence" value="ECO:0007669"/>
    <property type="project" value="InterPro"/>
</dbReference>
<dbReference type="InterPro" id="IPR009050">
    <property type="entry name" value="Globin-like_sf"/>
</dbReference>
<feature type="binding site" description="distal binding residue" evidence="5">
    <location>
        <position position="108"/>
    </location>
    <ligand>
        <name>heme</name>
        <dbReference type="ChEBI" id="CHEBI:30413"/>
    </ligand>
    <ligandPart>
        <name>Fe</name>
        <dbReference type="ChEBI" id="CHEBI:18248"/>
    </ligandPart>
</feature>
<dbReference type="GO" id="GO:0020037">
    <property type="term" value="F:heme binding"/>
    <property type="evidence" value="ECO:0007669"/>
    <property type="project" value="InterPro"/>
</dbReference>
<keyword evidence="1" id="KW-0813">Transport</keyword>
<dbReference type="EMBL" id="PIPZ01000001">
    <property type="protein sequence ID" value="RUO61493.1"/>
    <property type="molecule type" value="Genomic_DNA"/>
</dbReference>
<evidence type="ECO:0000256" key="1">
    <source>
        <dbReference type="ARBA" id="ARBA00022448"/>
    </source>
</evidence>
<evidence type="ECO:0000256" key="4">
    <source>
        <dbReference type="ARBA" id="ARBA00023004"/>
    </source>
</evidence>
<dbReference type="InterPro" id="IPR001486">
    <property type="entry name" value="Hemoglobin_trunc"/>
</dbReference>
<reference evidence="7" key="1">
    <citation type="journal article" date="2018" name="Front. Microbiol.">
        <title>Genome-Based Analysis Reveals the Taxonomy and Diversity of the Family Idiomarinaceae.</title>
        <authorList>
            <person name="Liu Y."/>
            <person name="Lai Q."/>
            <person name="Shao Z."/>
        </authorList>
    </citation>
    <scope>NUCLEOTIDE SEQUENCE [LARGE SCALE GENOMIC DNA]</scope>
    <source>
        <strain evidence="7">PIM1</strain>
    </source>
</reference>
<keyword evidence="4 5" id="KW-0408">Iron</keyword>
<protein>
    <submittedName>
        <fullName evidence="6">Group 1 truncated hemoglobin</fullName>
    </submittedName>
</protein>
<evidence type="ECO:0000313" key="6">
    <source>
        <dbReference type="EMBL" id="RUO61493.1"/>
    </source>
</evidence>
<proteinExistence type="predicted"/>
<dbReference type="CDD" id="cd00454">
    <property type="entry name" value="TrHb1_N"/>
    <property type="match status" value="1"/>
</dbReference>
<gene>
    <name evidence="6" type="ORF">CWI76_04360</name>
</gene>
<keyword evidence="7" id="KW-1185">Reference proteome</keyword>
<evidence type="ECO:0000256" key="3">
    <source>
        <dbReference type="ARBA" id="ARBA00022723"/>
    </source>
</evidence>
<dbReference type="Pfam" id="PF01152">
    <property type="entry name" value="Bac_globin"/>
    <property type="match status" value="1"/>
</dbReference>
<keyword evidence="3 5" id="KW-0479">Metal-binding</keyword>
<dbReference type="Proteomes" id="UP000288127">
    <property type="component" value="Unassembled WGS sequence"/>
</dbReference>
<comment type="caution">
    <text evidence="6">The sequence shown here is derived from an EMBL/GenBank/DDBJ whole genome shotgun (WGS) entry which is preliminary data.</text>
</comment>
<dbReference type="InterPro" id="IPR012292">
    <property type="entry name" value="Globin/Proto"/>
</dbReference>
<evidence type="ECO:0000313" key="7">
    <source>
        <dbReference type="Proteomes" id="UP000288127"/>
    </source>
</evidence>
<evidence type="ECO:0000256" key="5">
    <source>
        <dbReference type="PIRSR" id="PIRSR601486-1"/>
    </source>
</evidence>
<dbReference type="AlphaFoldDB" id="A0A432YKJ7"/>
<name>A0A432YKJ7_9GAMM</name>
<evidence type="ECO:0000256" key="2">
    <source>
        <dbReference type="ARBA" id="ARBA00022617"/>
    </source>
</evidence>
<dbReference type="SUPFAM" id="SSF46458">
    <property type="entry name" value="Globin-like"/>
    <property type="match status" value="1"/>
</dbReference>